<evidence type="ECO:0000256" key="1">
    <source>
        <dbReference type="ARBA" id="ARBA00022670"/>
    </source>
</evidence>
<dbReference type="GO" id="GO:0016020">
    <property type="term" value="C:membrane"/>
    <property type="evidence" value="ECO:0007669"/>
    <property type="project" value="TreeGrafter"/>
</dbReference>
<comment type="similarity">
    <text evidence="6">Belongs to the peptidase M48 family.</text>
</comment>
<evidence type="ECO:0000313" key="9">
    <source>
        <dbReference type="EMBL" id="QEN06776.1"/>
    </source>
</evidence>
<dbReference type="GO" id="GO:0004222">
    <property type="term" value="F:metalloendopeptidase activity"/>
    <property type="evidence" value="ECO:0007669"/>
    <property type="project" value="InterPro"/>
</dbReference>
<comment type="cofactor">
    <cofactor evidence="6">
        <name>Zn(2+)</name>
        <dbReference type="ChEBI" id="CHEBI:29105"/>
    </cofactor>
    <text evidence="6">Binds 1 zinc ion per subunit.</text>
</comment>
<dbReference type="RefSeq" id="WP_149484859.1">
    <property type="nucleotide sequence ID" value="NZ_CP036150.1"/>
</dbReference>
<accession>A0A5C1QJT4</accession>
<reference evidence="9 10" key="1">
    <citation type="submission" date="2019-02" db="EMBL/GenBank/DDBJ databases">
        <title>Complete Genome Sequence and Methylome Analysis of free living Spirochaetas.</title>
        <authorList>
            <person name="Fomenkov A."/>
            <person name="Dubinina G."/>
            <person name="Leshcheva N."/>
            <person name="Mikheeva N."/>
            <person name="Grabovich M."/>
            <person name="Vincze T."/>
            <person name="Roberts R.J."/>
        </authorList>
    </citation>
    <scope>NUCLEOTIDE SEQUENCE [LARGE SCALE GENOMIC DNA]</scope>
    <source>
        <strain evidence="9 10">K2</strain>
    </source>
</reference>
<name>A0A5C1QJT4_9SPIO</name>
<dbReference type="EMBL" id="CP036150">
    <property type="protein sequence ID" value="QEN06776.1"/>
    <property type="molecule type" value="Genomic_DNA"/>
</dbReference>
<dbReference type="GO" id="GO:0046872">
    <property type="term" value="F:metal ion binding"/>
    <property type="evidence" value="ECO:0007669"/>
    <property type="project" value="UniProtKB-KW"/>
</dbReference>
<dbReference type="Gene3D" id="3.30.2010.10">
    <property type="entry name" value="Metalloproteases ('zincins'), catalytic domain"/>
    <property type="match status" value="1"/>
</dbReference>
<dbReference type="OrthoDB" id="9810445at2"/>
<feature type="domain" description="Peptidase M48" evidence="8">
    <location>
        <begin position="87"/>
        <end position="249"/>
    </location>
</feature>
<keyword evidence="1 6" id="KW-0645">Protease</keyword>
<evidence type="ECO:0000256" key="4">
    <source>
        <dbReference type="ARBA" id="ARBA00022833"/>
    </source>
</evidence>
<keyword evidence="3 6" id="KW-0378">Hydrolase</keyword>
<evidence type="ECO:0000259" key="8">
    <source>
        <dbReference type="Pfam" id="PF01435"/>
    </source>
</evidence>
<dbReference type="InterPro" id="IPR001915">
    <property type="entry name" value="Peptidase_M48"/>
</dbReference>
<protein>
    <submittedName>
        <fullName evidence="9">Peptidase M48</fullName>
    </submittedName>
</protein>
<gene>
    <name evidence="9" type="ORF">EXM22_01750</name>
</gene>
<dbReference type="PROSITE" id="PS51257">
    <property type="entry name" value="PROKAR_LIPOPROTEIN"/>
    <property type="match status" value="1"/>
</dbReference>
<organism evidence="9 10">
    <name type="scientific">Oceanispirochaeta crateris</name>
    <dbReference type="NCBI Taxonomy" id="2518645"/>
    <lineage>
        <taxon>Bacteria</taxon>
        <taxon>Pseudomonadati</taxon>
        <taxon>Spirochaetota</taxon>
        <taxon>Spirochaetia</taxon>
        <taxon>Spirochaetales</taxon>
        <taxon>Spirochaetaceae</taxon>
        <taxon>Oceanispirochaeta</taxon>
    </lineage>
</organism>
<dbReference type="Proteomes" id="UP000324209">
    <property type="component" value="Chromosome"/>
</dbReference>
<dbReference type="GO" id="GO:0051603">
    <property type="term" value="P:proteolysis involved in protein catabolic process"/>
    <property type="evidence" value="ECO:0007669"/>
    <property type="project" value="TreeGrafter"/>
</dbReference>
<dbReference type="PANTHER" id="PTHR22726">
    <property type="entry name" value="METALLOENDOPEPTIDASE OMA1"/>
    <property type="match status" value="1"/>
</dbReference>
<dbReference type="Pfam" id="PF01435">
    <property type="entry name" value="Peptidase_M48"/>
    <property type="match status" value="1"/>
</dbReference>
<evidence type="ECO:0000256" key="6">
    <source>
        <dbReference type="RuleBase" id="RU003983"/>
    </source>
</evidence>
<evidence type="ECO:0000313" key="10">
    <source>
        <dbReference type="Proteomes" id="UP000324209"/>
    </source>
</evidence>
<evidence type="ECO:0000256" key="2">
    <source>
        <dbReference type="ARBA" id="ARBA00022723"/>
    </source>
</evidence>
<keyword evidence="5 6" id="KW-0482">Metalloprotease</keyword>
<evidence type="ECO:0000256" key="7">
    <source>
        <dbReference type="SAM" id="SignalP"/>
    </source>
</evidence>
<keyword evidence="2" id="KW-0479">Metal-binding</keyword>
<proteinExistence type="inferred from homology"/>
<dbReference type="PANTHER" id="PTHR22726:SF1">
    <property type="entry name" value="METALLOENDOPEPTIDASE OMA1, MITOCHONDRIAL"/>
    <property type="match status" value="1"/>
</dbReference>
<dbReference type="KEGG" id="ock:EXM22_01750"/>
<feature type="signal peptide" evidence="7">
    <location>
        <begin position="1"/>
        <end position="22"/>
    </location>
</feature>
<dbReference type="InterPro" id="IPR051156">
    <property type="entry name" value="Mito/Outer_Membr_Metalloprot"/>
</dbReference>
<evidence type="ECO:0000256" key="3">
    <source>
        <dbReference type="ARBA" id="ARBA00022801"/>
    </source>
</evidence>
<evidence type="ECO:0000256" key="5">
    <source>
        <dbReference type="ARBA" id="ARBA00023049"/>
    </source>
</evidence>
<keyword evidence="10" id="KW-1185">Reference proteome</keyword>
<feature type="chain" id="PRO_5022798650" evidence="7">
    <location>
        <begin position="23"/>
        <end position="275"/>
    </location>
</feature>
<sequence length="275" mass="31284">MKKFFLPPFILLALILLTGCDANGNLNFFSIQDDIEFGQQLDAEILANPSEYPLLSRSAYPEVYAYVEGIMDLILQSDLIRYEDSFPWQVRIIDQDVLNAFAAPGGYLYFYTGFLSFAESEAELAGVMAHEIAHSDRRHSTENMTKVYGLQVLLSLLIGEEPGLLSEILAGLTVGASNLAFTRENEYEADEYALRYMNSVRSTREYELRAMQEFFNRVEDVYDEEGEGSTLGAFFRTHPYNDDREDAMDEIWEELGAYNGEYYRAAHEAVIAQLP</sequence>
<keyword evidence="4 6" id="KW-0862">Zinc</keyword>
<keyword evidence="7" id="KW-0732">Signal</keyword>
<dbReference type="AlphaFoldDB" id="A0A5C1QJT4"/>